<sequence length="91" mass="9749">MSTGVHDLLHTTAAVLDDGERIVAVVSIDSLPVKSSLVAEARAQIRQACGILPEDVLITATHTHTGGPVADVFESEADPDYYAFVARNFER</sequence>
<name>A0ABT2EQ28_9BACT</name>
<keyword evidence="2" id="KW-1185">Reference proteome</keyword>
<evidence type="ECO:0000313" key="2">
    <source>
        <dbReference type="Proteomes" id="UP001204798"/>
    </source>
</evidence>
<protein>
    <submittedName>
        <fullName evidence="1">Neutral ceramidase superfamily lipid hydrolase</fullName>
    </submittedName>
</protein>
<dbReference type="GO" id="GO:0016787">
    <property type="term" value="F:hydrolase activity"/>
    <property type="evidence" value="ECO:0007669"/>
    <property type="project" value="UniProtKB-KW"/>
</dbReference>
<accession>A0ABT2EQ28</accession>
<evidence type="ECO:0000313" key="1">
    <source>
        <dbReference type="EMBL" id="MCS3920059.1"/>
    </source>
</evidence>
<gene>
    <name evidence="1" type="ORF">M2350_002476</name>
</gene>
<dbReference type="RefSeq" id="WP_259097381.1">
    <property type="nucleotide sequence ID" value="NZ_CP130454.1"/>
</dbReference>
<keyword evidence="1" id="KW-0378">Hydrolase</keyword>
<dbReference type="Proteomes" id="UP001204798">
    <property type="component" value="Unassembled WGS sequence"/>
</dbReference>
<proteinExistence type="predicted"/>
<organism evidence="1 2">
    <name type="scientific">Candidatus Fervidibacter sacchari</name>
    <dbReference type="NCBI Taxonomy" id="1448929"/>
    <lineage>
        <taxon>Bacteria</taxon>
        <taxon>Candidatus Fervidibacterota</taxon>
        <taxon>Candidatus Fervidibacter</taxon>
    </lineage>
</organism>
<comment type="caution">
    <text evidence="1">The sequence shown here is derived from an EMBL/GenBank/DDBJ whole genome shotgun (WGS) entry which is preliminary data.</text>
</comment>
<dbReference type="EMBL" id="JANUCP010000004">
    <property type="protein sequence ID" value="MCS3920059.1"/>
    <property type="molecule type" value="Genomic_DNA"/>
</dbReference>
<reference evidence="1 2" key="1">
    <citation type="submission" date="2022-08" db="EMBL/GenBank/DDBJ databases">
        <title>Bacterial and archaeal communities from various locations to study Microbial Dark Matter (Phase II).</title>
        <authorList>
            <person name="Stepanauskas R."/>
        </authorList>
    </citation>
    <scope>NUCLEOTIDE SEQUENCE [LARGE SCALE GENOMIC DNA]</scope>
    <source>
        <strain evidence="1 2">PD1</strain>
    </source>
</reference>